<dbReference type="EMBL" id="CP070296">
    <property type="protein sequence ID" value="QST75223.1"/>
    <property type="molecule type" value="Genomic_DNA"/>
</dbReference>
<evidence type="ECO:0000259" key="7">
    <source>
        <dbReference type="PROSITE" id="PS51462"/>
    </source>
</evidence>
<evidence type="ECO:0000256" key="6">
    <source>
        <dbReference type="PIRSR" id="PIRSR037599-3"/>
    </source>
</evidence>
<evidence type="ECO:0000313" key="8">
    <source>
        <dbReference type="EMBL" id="QST75223.1"/>
    </source>
</evidence>
<dbReference type="PIRSF" id="PIRSF037599">
    <property type="entry name" value="GDPMH"/>
    <property type="match status" value="1"/>
</dbReference>
<accession>A0ABD7EGN1</accession>
<feature type="binding site" evidence="6">
    <location>
        <position position="135"/>
    </location>
    <ligand>
        <name>Mg(2+)</name>
        <dbReference type="ChEBI" id="CHEBI:18420"/>
    </ligand>
</feature>
<dbReference type="CDD" id="cd03430">
    <property type="entry name" value="NUDIX_GDPMH_NudD"/>
    <property type="match status" value="1"/>
</dbReference>
<reference evidence="8 9" key="1">
    <citation type="submission" date="2021-03" db="EMBL/GenBank/DDBJ databases">
        <title>Comparative genomics of Chinese and international isolates of Escherichia albertii: population structure and evolution of virulence and antimicrobial resistance.</title>
        <authorList>
            <person name="Wang H."/>
            <person name="Xiong Y."/>
            <person name="Luo L."/>
        </authorList>
    </citation>
    <scope>NUCLEOTIDE SEQUENCE [LARGE SCALE GENOMIC DNA]</scope>
    <source>
        <strain evidence="8 9">Sample 165</strain>
    </source>
</reference>
<dbReference type="Pfam" id="PF00293">
    <property type="entry name" value="NUDIX"/>
    <property type="match status" value="1"/>
</dbReference>
<feature type="binding site" evidence="5">
    <location>
        <begin position="15"/>
        <end position="16"/>
    </location>
    <ligand>
        <name>substrate</name>
    </ligand>
</feature>
<dbReference type="InterPro" id="IPR015797">
    <property type="entry name" value="NUDIX_hydrolase-like_dom_sf"/>
</dbReference>
<dbReference type="SUPFAM" id="SSF55811">
    <property type="entry name" value="Nudix"/>
    <property type="match status" value="1"/>
</dbReference>
<keyword evidence="3 6" id="KW-0460">Magnesium</keyword>
<dbReference type="InterPro" id="IPR000086">
    <property type="entry name" value="NUDIX_hydrolase_dom"/>
</dbReference>
<feature type="binding site" evidence="5">
    <location>
        <position position="21"/>
    </location>
    <ligand>
        <name>substrate</name>
    </ligand>
</feature>
<dbReference type="NCBIfam" id="NF011963">
    <property type="entry name" value="PRK15434.1"/>
    <property type="match status" value="1"/>
</dbReference>
<dbReference type="GO" id="GO:0046872">
    <property type="term" value="F:metal ion binding"/>
    <property type="evidence" value="ECO:0007669"/>
    <property type="project" value="UniProtKB-KW"/>
</dbReference>
<gene>
    <name evidence="8" type="ORF">JRC44_09255</name>
</gene>
<evidence type="ECO:0000256" key="1">
    <source>
        <dbReference type="ARBA" id="ARBA00022723"/>
    </source>
</evidence>
<dbReference type="EC" id="3.2.1.42" evidence="8"/>
<evidence type="ECO:0000256" key="4">
    <source>
        <dbReference type="PIRSR" id="PIRSR037599-1"/>
    </source>
</evidence>
<evidence type="ECO:0000256" key="5">
    <source>
        <dbReference type="PIRSR" id="PIRSR037599-2"/>
    </source>
</evidence>
<feature type="binding site" evidence="5">
    <location>
        <position position="49"/>
    </location>
    <ligand>
        <name>substrate</name>
    </ligand>
</feature>
<proteinExistence type="predicted"/>
<feature type="binding site" evidence="6">
    <location>
        <position position="62"/>
    </location>
    <ligand>
        <name>Mg(2+)</name>
        <dbReference type="ChEBI" id="CHEBI:18420"/>
    </ligand>
</feature>
<dbReference type="Proteomes" id="UP000663211">
    <property type="component" value="Chromosome"/>
</dbReference>
<dbReference type="PANTHER" id="PTHR43046:SF12">
    <property type="entry name" value="GDP-MANNOSE MANNOSYL HYDROLASE"/>
    <property type="match status" value="1"/>
</dbReference>
<comment type="cofactor">
    <cofactor evidence="6">
        <name>Mg(2+)</name>
        <dbReference type="ChEBI" id="CHEBI:18420"/>
    </cofactor>
    <text evidence="6">Binds 1 Mg(2+) ion per subunit.</text>
</comment>
<dbReference type="PROSITE" id="PS51462">
    <property type="entry name" value="NUDIX"/>
    <property type="match status" value="1"/>
</dbReference>
<dbReference type="RefSeq" id="WP_137649319.1">
    <property type="nucleotide sequence ID" value="NZ_BBVM01000007.1"/>
</dbReference>
<dbReference type="AlphaFoldDB" id="A0ABD7EGN1"/>
<keyword evidence="8" id="KW-0326">Glycosidase</keyword>
<evidence type="ECO:0000256" key="3">
    <source>
        <dbReference type="ARBA" id="ARBA00022842"/>
    </source>
</evidence>
<feature type="domain" description="Nudix hydrolase" evidence="7">
    <location>
        <begin position="26"/>
        <end position="166"/>
    </location>
</feature>
<organism evidence="8 9">
    <name type="scientific">Escherichia albertii</name>
    <dbReference type="NCBI Taxonomy" id="208962"/>
    <lineage>
        <taxon>Bacteria</taxon>
        <taxon>Pseudomonadati</taxon>
        <taxon>Pseudomonadota</taxon>
        <taxon>Gammaproteobacteria</taxon>
        <taxon>Enterobacterales</taxon>
        <taxon>Enterobacteriaceae</taxon>
        <taxon>Escherichia</taxon>
    </lineage>
</organism>
<dbReference type="InterPro" id="IPR033715">
    <property type="entry name" value="GDPMH"/>
</dbReference>
<keyword evidence="1 6" id="KW-0479">Metal-binding</keyword>
<name>A0ABD7EGN1_ESCAL</name>
<dbReference type="Gene3D" id="3.90.79.10">
    <property type="entry name" value="Nucleoside Triphosphate Pyrophosphohydrolase"/>
    <property type="match status" value="1"/>
</dbReference>
<dbReference type="GO" id="GO:0047917">
    <property type="term" value="F:GDP-glucosidase activity"/>
    <property type="evidence" value="ECO:0007669"/>
    <property type="project" value="UniProtKB-EC"/>
</dbReference>
<feature type="binding site" evidence="6">
    <location>
        <position position="82"/>
    </location>
    <ligand>
        <name>Mg(2+)</name>
        <dbReference type="ChEBI" id="CHEBI:18420"/>
    </ligand>
</feature>
<sequence>MVFKQSEHATRLTMFLPDEEFKKIIQGSPLISIDLLVRNEYNEYLLGKRLNEPAKNYWFVPGGRIQKNETISQAIDRISVNELSIHLKLEQGRFHGVWQHFYHNNFFNDEFTTHYIVLAYIFNAERESIHPPQTQHQRFRWLRKEEILIDSTVHKYSASYFSDNDD</sequence>
<protein>
    <submittedName>
        <fullName evidence="8">GDP-mannose mannosyl hydrolase</fullName>
        <ecNumber evidence="8">3.2.1.42</ecNumber>
    </submittedName>
</protein>
<evidence type="ECO:0000256" key="2">
    <source>
        <dbReference type="ARBA" id="ARBA00022801"/>
    </source>
</evidence>
<keyword evidence="2 8" id="KW-0378">Hydrolase</keyword>
<feature type="site" description="Critical for catalysis" evidence="4">
    <location>
        <position position="136"/>
    </location>
</feature>
<dbReference type="PANTHER" id="PTHR43046">
    <property type="entry name" value="GDP-MANNOSE MANNOSYL HYDROLASE"/>
    <property type="match status" value="1"/>
</dbReference>
<evidence type="ECO:0000313" key="9">
    <source>
        <dbReference type="Proteomes" id="UP000663211"/>
    </source>
</evidence>